<organism evidence="2 3">
    <name type="scientific">Didymosphaeria variabile</name>
    <dbReference type="NCBI Taxonomy" id="1932322"/>
    <lineage>
        <taxon>Eukaryota</taxon>
        <taxon>Fungi</taxon>
        <taxon>Dikarya</taxon>
        <taxon>Ascomycota</taxon>
        <taxon>Pezizomycotina</taxon>
        <taxon>Dothideomycetes</taxon>
        <taxon>Pleosporomycetidae</taxon>
        <taxon>Pleosporales</taxon>
        <taxon>Massarineae</taxon>
        <taxon>Didymosphaeriaceae</taxon>
        <taxon>Didymosphaeria</taxon>
    </lineage>
</organism>
<accession>A0A9W8XGD9</accession>
<protein>
    <recommendedName>
        <fullName evidence="4">Ubiquitin 3 binding protein But2 C-terminal domain-containing protein</fullName>
    </recommendedName>
</protein>
<dbReference type="AlphaFoldDB" id="A0A9W8XGD9"/>
<feature type="signal peptide" evidence="1">
    <location>
        <begin position="1"/>
        <end position="17"/>
    </location>
</feature>
<dbReference type="EMBL" id="JAPEUX010000006">
    <property type="protein sequence ID" value="KAJ4349617.1"/>
    <property type="molecule type" value="Genomic_DNA"/>
</dbReference>
<sequence length="248" mass="27391">MSTKLFAFTSLLACAAARPTLSGRRADRSDCWQTNPGTVFYNCANGYIGCFYQSPCDLPPLPSTTSTTPAPTSTPKAPEVHEITKPRSFNIYVLSEAQHNVQDQVPHVDLNKPADSRTTTTNAMVFDNVPTGAKNCRLNWRSTEANDSNNFFVKGNGQAWHRQLTGFPTKEEIVSYDGLKPYQDPEADWSPSLDFTGWPESPADHVGPALKCGEQVAVELKGSDEGEQENRIFITLTETNGFYLAYEL</sequence>
<proteinExistence type="predicted"/>
<reference evidence="2" key="1">
    <citation type="submission" date="2022-10" db="EMBL/GenBank/DDBJ databases">
        <title>Tapping the CABI collections for fungal endophytes: first genome assemblies for Collariella, Neodidymelliopsis, Ascochyta clinopodiicola, Didymella pomorum, Didymosphaeria variabile, Neocosmospora piperis and Neocucurbitaria cava.</title>
        <authorList>
            <person name="Hill R."/>
        </authorList>
    </citation>
    <scope>NUCLEOTIDE SEQUENCE</scope>
    <source>
        <strain evidence="2">IMI 356815</strain>
    </source>
</reference>
<feature type="chain" id="PRO_5040964786" description="Ubiquitin 3 binding protein But2 C-terminal domain-containing protein" evidence="1">
    <location>
        <begin position="18"/>
        <end position="248"/>
    </location>
</feature>
<keyword evidence="1" id="KW-0732">Signal</keyword>
<evidence type="ECO:0008006" key="4">
    <source>
        <dbReference type="Google" id="ProtNLM"/>
    </source>
</evidence>
<dbReference type="GeneID" id="80911763"/>
<dbReference type="RefSeq" id="XP_056068547.1">
    <property type="nucleotide sequence ID" value="XM_056216991.1"/>
</dbReference>
<name>A0A9W8XGD9_9PLEO</name>
<evidence type="ECO:0000313" key="3">
    <source>
        <dbReference type="Proteomes" id="UP001140513"/>
    </source>
</evidence>
<keyword evidence="3" id="KW-1185">Reference proteome</keyword>
<evidence type="ECO:0000256" key="1">
    <source>
        <dbReference type="SAM" id="SignalP"/>
    </source>
</evidence>
<dbReference type="OrthoDB" id="5431298at2759"/>
<dbReference type="Proteomes" id="UP001140513">
    <property type="component" value="Unassembled WGS sequence"/>
</dbReference>
<evidence type="ECO:0000313" key="2">
    <source>
        <dbReference type="EMBL" id="KAJ4349617.1"/>
    </source>
</evidence>
<comment type="caution">
    <text evidence="2">The sequence shown here is derived from an EMBL/GenBank/DDBJ whole genome shotgun (WGS) entry which is preliminary data.</text>
</comment>
<gene>
    <name evidence="2" type="ORF">N0V89_008233</name>
</gene>